<feature type="domain" description="Right handed beta helix" evidence="2">
    <location>
        <begin position="60"/>
        <end position="210"/>
    </location>
</feature>
<dbReference type="InParanoid" id="A0A395JQ95"/>
<name>A0A395JQ95_9GAMM</name>
<evidence type="ECO:0000259" key="2">
    <source>
        <dbReference type="Pfam" id="PF13229"/>
    </source>
</evidence>
<dbReference type="SMART" id="SM00710">
    <property type="entry name" value="PbH1"/>
    <property type="match status" value="9"/>
</dbReference>
<feature type="chain" id="PRO_5017293047" evidence="1">
    <location>
        <begin position="25"/>
        <end position="338"/>
    </location>
</feature>
<dbReference type="Pfam" id="PF13229">
    <property type="entry name" value="Beta_helix"/>
    <property type="match status" value="1"/>
</dbReference>
<protein>
    <submittedName>
        <fullName evidence="3">Parallel beta-helix repeat protein</fullName>
    </submittedName>
</protein>
<dbReference type="AlphaFoldDB" id="A0A395JQ95"/>
<keyword evidence="1" id="KW-0732">Signal</keyword>
<dbReference type="Proteomes" id="UP000253083">
    <property type="component" value="Unassembled WGS sequence"/>
</dbReference>
<dbReference type="InterPro" id="IPR006626">
    <property type="entry name" value="PbH1"/>
</dbReference>
<proteinExistence type="predicted"/>
<dbReference type="EMBL" id="QNRT01000001">
    <property type="protein sequence ID" value="RBP53779.1"/>
    <property type="molecule type" value="Genomic_DNA"/>
</dbReference>
<feature type="signal peptide" evidence="1">
    <location>
        <begin position="1"/>
        <end position="24"/>
    </location>
</feature>
<accession>A0A395JQ95</accession>
<dbReference type="InterPro" id="IPR012334">
    <property type="entry name" value="Pectin_lyas_fold"/>
</dbReference>
<sequence length="338" mass="36331">MTLHKIFLLIFISTILATPKIVQAVSCGDGVFGNITLTEDLFCDTGYTALEVFADGVTIDLNGHTVSGTGDLAGISIFGYKGVTIRNGAIKGFWAGVNSMRSHYLTVDNVTFYEGGFGVIISSASNGYVAHNDFIRTSSAGVSIKNTRATLTSQQNVIDNNEFYQAQTGIELCGDKTNKNTISNNLVWKSVDYAIHLNHSDNNKLINNRILETSGNSSVRLNNSSYNLMSGNSIQGGDQYALTVLANAGGPCLASDQTRSLKNRFISNSVVNMGQLILLGLGSVSSAEVVGTGITDNRFISNSGRIRLEHDAHSSYLRNNVFIDTDSAIDDNGTNNHY</sequence>
<evidence type="ECO:0000313" key="4">
    <source>
        <dbReference type="Proteomes" id="UP000253083"/>
    </source>
</evidence>
<dbReference type="RefSeq" id="WP_113953317.1">
    <property type="nucleotide sequence ID" value="NZ_QNRT01000001.1"/>
</dbReference>
<dbReference type="InterPro" id="IPR011050">
    <property type="entry name" value="Pectin_lyase_fold/virulence"/>
</dbReference>
<evidence type="ECO:0000256" key="1">
    <source>
        <dbReference type="SAM" id="SignalP"/>
    </source>
</evidence>
<comment type="caution">
    <text evidence="3">The sequence shown here is derived from an EMBL/GenBank/DDBJ whole genome shotgun (WGS) entry which is preliminary data.</text>
</comment>
<evidence type="ECO:0000313" key="3">
    <source>
        <dbReference type="EMBL" id="RBP53779.1"/>
    </source>
</evidence>
<dbReference type="OrthoDB" id="339817at2"/>
<dbReference type="SUPFAM" id="SSF51126">
    <property type="entry name" value="Pectin lyase-like"/>
    <property type="match status" value="1"/>
</dbReference>
<dbReference type="Gene3D" id="2.160.20.10">
    <property type="entry name" value="Single-stranded right-handed beta-helix, Pectin lyase-like"/>
    <property type="match status" value="1"/>
</dbReference>
<keyword evidence="4" id="KW-1185">Reference proteome</keyword>
<dbReference type="InterPro" id="IPR039448">
    <property type="entry name" value="Beta_helix"/>
</dbReference>
<reference evidence="3 4" key="1">
    <citation type="submission" date="2018-06" db="EMBL/GenBank/DDBJ databases">
        <title>Genomic Encyclopedia of Type Strains, Phase IV (KMG-IV): sequencing the most valuable type-strain genomes for metagenomic binning, comparative biology and taxonomic classification.</title>
        <authorList>
            <person name="Goeker M."/>
        </authorList>
    </citation>
    <scope>NUCLEOTIDE SEQUENCE [LARGE SCALE GENOMIC DNA]</scope>
    <source>
        <strain evidence="3 4">DSM 24032</strain>
    </source>
</reference>
<organism evidence="3 4">
    <name type="scientific">Arenicella xantha</name>
    <dbReference type="NCBI Taxonomy" id="644221"/>
    <lineage>
        <taxon>Bacteria</taxon>
        <taxon>Pseudomonadati</taxon>
        <taxon>Pseudomonadota</taxon>
        <taxon>Gammaproteobacteria</taxon>
        <taxon>Arenicellales</taxon>
        <taxon>Arenicellaceae</taxon>
        <taxon>Arenicella</taxon>
    </lineage>
</organism>
<gene>
    <name evidence="3" type="ORF">DFR28_1011168</name>
</gene>